<accession>A0A553NCH8</accession>
<dbReference type="GO" id="GO:0016787">
    <property type="term" value="F:hydrolase activity"/>
    <property type="evidence" value="ECO:0007669"/>
    <property type="project" value="UniProtKB-KW"/>
</dbReference>
<dbReference type="AlphaFoldDB" id="A0A553NCH8"/>
<dbReference type="EMBL" id="VCGU01000458">
    <property type="protein sequence ID" value="TRY63125.1"/>
    <property type="molecule type" value="Genomic_DNA"/>
</dbReference>
<gene>
    <name evidence="4" type="ORF">TCAL_04007</name>
</gene>
<keyword evidence="2" id="KW-0378">Hydrolase</keyword>
<sequence length="500" mass="55193">MFSERDRGVQYHPIGSAHVGVRRLSGVTESGGRQRPSLDCCLKWALLLVIGVAILLTVVTIHGFYPVEDPITPVSILDKISLLFGVHEQSAIAVINVELFSSTVFVYVFHRHLSDGSFHVASETKTQILPGLFDADTPAALEQRVQELLKAVVENVPASCIQREATANPKTPIVLAKISPEILDHLPRAEIDRVSKHITLTFSNASSVQFDPDLSLGTLSKNDAKVLQWFAINLLDHALKRFRVSTSAVILDVGASDIELTFAVSSRQTLPSEGEYVATTRLSAFGHLIKLVTVRYRGLGLYDARFFMLSQHSSENGTLFHSECMNPISQAHWTYKGSFYEVVGKEKPDFELVKERNGPFAGKKVNRPVAHYQQCHNLAARYISSHLPEKDAGAIKDLVRGRKVFMEGLLLEKAMGRGLTLPYRGGDVRMKLFIDSLQHACKVPNTDQPFGCVDLMYLATIVDKALAFKQGSVLYSSCDIGGMTGEWPLAAAFHVYENGL</sequence>
<keyword evidence="5" id="KW-1185">Reference proteome</keyword>
<dbReference type="STRING" id="6832.A0A553NCH8"/>
<dbReference type="Gene3D" id="3.30.420.40">
    <property type="match status" value="1"/>
</dbReference>
<dbReference type="OrthoDB" id="10533592at2759"/>
<protein>
    <submittedName>
        <fullName evidence="4">Uncharacterized protein</fullName>
    </submittedName>
</protein>
<name>A0A553NCH8_TIGCA</name>
<proteinExistence type="inferred from homology"/>
<evidence type="ECO:0000256" key="2">
    <source>
        <dbReference type="ARBA" id="ARBA00022801"/>
    </source>
</evidence>
<comment type="similarity">
    <text evidence="1">Belongs to the GDA1/CD39 NTPase family.</text>
</comment>
<keyword evidence="3" id="KW-0812">Transmembrane</keyword>
<evidence type="ECO:0000313" key="5">
    <source>
        <dbReference type="Proteomes" id="UP000318571"/>
    </source>
</evidence>
<dbReference type="Proteomes" id="UP000318571">
    <property type="component" value="Chromosome 10"/>
</dbReference>
<evidence type="ECO:0000256" key="1">
    <source>
        <dbReference type="ARBA" id="ARBA00009283"/>
    </source>
</evidence>
<comment type="caution">
    <text evidence="4">The sequence shown here is derived from an EMBL/GenBank/DDBJ whole genome shotgun (WGS) entry which is preliminary data.</text>
</comment>
<keyword evidence="3" id="KW-0472">Membrane</keyword>
<dbReference type="PANTHER" id="PTHR11782">
    <property type="entry name" value="ADENOSINE/GUANOSINE DIPHOSPHATASE"/>
    <property type="match status" value="1"/>
</dbReference>
<evidence type="ECO:0000256" key="3">
    <source>
        <dbReference type="SAM" id="Phobius"/>
    </source>
</evidence>
<dbReference type="PANTHER" id="PTHR11782:SF127">
    <property type="entry name" value="NTPASE, ISOFORM F"/>
    <property type="match status" value="1"/>
</dbReference>
<dbReference type="Gene3D" id="3.30.420.150">
    <property type="entry name" value="Exopolyphosphatase. Domain 2"/>
    <property type="match status" value="1"/>
</dbReference>
<reference evidence="4 5" key="1">
    <citation type="journal article" date="2018" name="Nat. Ecol. Evol.">
        <title>Genomic signatures of mitonuclear coevolution across populations of Tigriopus californicus.</title>
        <authorList>
            <person name="Barreto F.S."/>
            <person name="Watson E.T."/>
            <person name="Lima T.G."/>
            <person name="Willett C.S."/>
            <person name="Edmands S."/>
            <person name="Li W."/>
            <person name="Burton R.S."/>
        </authorList>
    </citation>
    <scope>NUCLEOTIDE SEQUENCE [LARGE SCALE GENOMIC DNA]</scope>
    <source>
        <strain evidence="4 5">San Diego</strain>
    </source>
</reference>
<keyword evidence="3" id="KW-1133">Transmembrane helix</keyword>
<evidence type="ECO:0000313" key="4">
    <source>
        <dbReference type="EMBL" id="TRY63125.1"/>
    </source>
</evidence>
<organism evidence="4 5">
    <name type="scientific">Tigriopus californicus</name>
    <name type="common">Marine copepod</name>
    <dbReference type="NCBI Taxonomy" id="6832"/>
    <lineage>
        <taxon>Eukaryota</taxon>
        <taxon>Metazoa</taxon>
        <taxon>Ecdysozoa</taxon>
        <taxon>Arthropoda</taxon>
        <taxon>Crustacea</taxon>
        <taxon>Multicrustacea</taxon>
        <taxon>Hexanauplia</taxon>
        <taxon>Copepoda</taxon>
        <taxon>Harpacticoida</taxon>
        <taxon>Harpacticidae</taxon>
        <taxon>Tigriopus</taxon>
    </lineage>
</organism>
<dbReference type="InterPro" id="IPR000407">
    <property type="entry name" value="GDA1_CD39_NTPase"/>
</dbReference>
<feature type="transmembrane region" description="Helical" evidence="3">
    <location>
        <begin position="44"/>
        <end position="65"/>
    </location>
</feature>